<feature type="region of interest" description="Disordered" evidence="1">
    <location>
        <begin position="250"/>
        <end position="278"/>
    </location>
</feature>
<feature type="region of interest" description="Disordered" evidence="1">
    <location>
        <begin position="148"/>
        <end position="185"/>
    </location>
</feature>
<dbReference type="RefSeq" id="XP_066074388.1">
    <property type="nucleotide sequence ID" value="XM_066218291.1"/>
</dbReference>
<gene>
    <name evidence="2" type="ORF">L201_002515</name>
</gene>
<evidence type="ECO:0000313" key="2">
    <source>
        <dbReference type="EMBL" id="WWC87625.1"/>
    </source>
</evidence>
<dbReference type="AlphaFoldDB" id="A0AAX4JQD5"/>
<reference evidence="2 3" key="1">
    <citation type="submission" date="2024-01" db="EMBL/GenBank/DDBJ databases">
        <title>Comparative genomics of Cryptococcus and Kwoniella reveals pathogenesis evolution and contrasting modes of karyotype evolution via chromosome fusion or intercentromeric recombination.</title>
        <authorList>
            <person name="Coelho M.A."/>
            <person name="David-Palma M."/>
            <person name="Shea T."/>
            <person name="Bowers K."/>
            <person name="McGinley-Smith S."/>
            <person name="Mohammad A.W."/>
            <person name="Gnirke A."/>
            <person name="Yurkov A.M."/>
            <person name="Nowrousian M."/>
            <person name="Sun S."/>
            <person name="Cuomo C.A."/>
            <person name="Heitman J."/>
        </authorList>
    </citation>
    <scope>NUCLEOTIDE SEQUENCE [LARGE SCALE GENOMIC DNA]</scope>
    <source>
        <strain evidence="2 3">CBS 6074</strain>
    </source>
</reference>
<feature type="compositionally biased region" description="Low complexity" evidence="1">
    <location>
        <begin position="148"/>
        <end position="161"/>
    </location>
</feature>
<dbReference type="Proteomes" id="UP001355207">
    <property type="component" value="Chromosome 3"/>
</dbReference>
<evidence type="ECO:0000313" key="3">
    <source>
        <dbReference type="Proteomes" id="UP001355207"/>
    </source>
</evidence>
<feature type="compositionally biased region" description="Polar residues" evidence="1">
    <location>
        <begin position="250"/>
        <end position="272"/>
    </location>
</feature>
<sequence>MAESSSAGASRKERRDVTSSILEANHNRHVRNRNADDREGHDFETILRMPDLTYNRDTASSFQNRTDQRDYTVAPFTTDQPDNEEFLTIDDNNGLFAPPIYSANGTINSDSIYSNDIKLSELPTSSRPNSNPTNDTVIDIDQLTIDNLNNTNNDNNDNTDSTEGHDDISVGNTNSEIDLEENTNTDTTLANYKPYLPYKRFTRPSHISVAEYPKWNDKMIRNRYSMICAAGLLVSGIWMGMTSIDAFGNTESGNENNDGVGNDYTTGTKNHPPSAPFS</sequence>
<keyword evidence="3" id="KW-1185">Reference proteome</keyword>
<feature type="region of interest" description="Disordered" evidence="1">
    <location>
        <begin position="1"/>
        <end position="37"/>
    </location>
</feature>
<proteinExistence type="predicted"/>
<protein>
    <submittedName>
        <fullName evidence="2">Uncharacterized protein</fullName>
    </submittedName>
</protein>
<accession>A0AAX4JQD5</accession>
<evidence type="ECO:0000256" key="1">
    <source>
        <dbReference type="SAM" id="MobiDB-lite"/>
    </source>
</evidence>
<dbReference type="EMBL" id="CP144100">
    <property type="protein sequence ID" value="WWC87625.1"/>
    <property type="molecule type" value="Genomic_DNA"/>
</dbReference>
<organism evidence="2 3">
    <name type="scientific">Kwoniella dendrophila CBS 6074</name>
    <dbReference type="NCBI Taxonomy" id="1295534"/>
    <lineage>
        <taxon>Eukaryota</taxon>
        <taxon>Fungi</taxon>
        <taxon>Dikarya</taxon>
        <taxon>Basidiomycota</taxon>
        <taxon>Agaricomycotina</taxon>
        <taxon>Tremellomycetes</taxon>
        <taxon>Tremellales</taxon>
        <taxon>Cryptococcaceae</taxon>
        <taxon>Kwoniella</taxon>
    </lineage>
</organism>
<name>A0AAX4JQD5_9TREE</name>
<dbReference type="GeneID" id="91093187"/>